<gene>
    <name evidence="2" type="ORF">SCLTRI_LOCUS9894</name>
</gene>
<evidence type="ECO:0000256" key="1">
    <source>
        <dbReference type="SAM" id="SignalP"/>
    </source>
</evidence>
<keyword evidence="3" id="KW-1185">Reference proteome</keyword>
<feature type="signal peptide" evidence="1">
    <location>
        <begin position="1"/>
        <end position="21"/>
    </location>
</feature>
<feature type="chain" id="PRO_5034455816" evidence="1">
    <location>
        <begin position="22"/>
        <end position="113"/>
    </location>
</feature>
<evidence type="ECO:0000313" key="3">
    <source>
        <dbReference type="Proteomes" id="UP000624404"/>
    </source>
</evidence>
<dbReference type="Proteomes" id="UP000624404">
    <property type="component" value="Unassembled WGS sequence"/>
</dbReference>
<protein>
    <submittedName>
        <fullName evidence="2">E96fb8e8-c3f7-4f35-b819-be089a6ede60</fullName>
    </submittedName>
</protein>
<dbReference type="EMBL" id="CAJHIA010000036">
    <property type="protein sequence ID" value="CAD6453197.1"/>
    <property type="molecule type" value="Genomic_DNA"/>
</dbReference>
<reference evidence="2" key="1">
    <citation type="submission" date="2020-10" db="EMBL/GenBank/DDBJ databases">
        <authorList>
            <person name="Kusch S."/>
        </authorList>
    </citation>
    <scope>NUCLEOTIDE SEQUENCE</scope>
    <source>
        <strain evidence="2">SwB9</strain>
    </source>
</reference>
<accession>A0A8H2W5R5</accession>
<keyword evidence="1" id="KW-0732">Signal</keyword>
<proteinExistence type="predicted"/>
<sequence length="113" mass="12500">MQIFATTLFTIFSVLICVVNGSEKYCLNQHERCSMWMVWPAGLPGLKPGTMALPKELTLYDKTCVVLETKMEQPEKKGLIMIKSSLAKPLNLTGSYPCGYGGGKPIFTYGTNE</sequence>
<dbReference type="AlphaFoldDB" id="A0A8H2W5R5"/>
<organism evidence="2 3">
    <name type="scientific">Sclerotinia trifoliorum</name>
    <dbReference type="NCBI Taxonomy" id="28548"/>
    <lineage>
        <taxon>Eukaryota</taxon>
        <taxon>Fungi</taxon>
        <taxon>Dikarya</taxon>
        <taxon>Ascomycota</taxon>
        <taxon>Pezizomycotina</taxon>
        <taxon>Leotiomycetes</taxon>
        <taxon>Helotiales</taxon>
        <taxon>Sclerotiniaceae</taxon>
        <taxon>Sclerotinia</taxon>
    </lineage>
</organism>
<comment type="caution">
    <text evidence="2">The sequence shown here is derived from an EMBL/GenBank/DDBJ whole genome shotgun (WGS) entry which is preliminary data.</text>
</comment>
<name>A0A8H2W5R5_9HELO</name>
<dbReference type="OrthoDB" id="3543146at2759"/>
<evidence type="ECO:0000313" key="2">
    <source>
        <dbReference type="EMBL" id="CAD6453197.1"/>
    </source>
</evidence>